<evidence type="ECO:0000313" key="4">
    <source>
        <dbReference type="EMBL" id="KAK3390018.1"/>
    </source>
</evidence>
<dbReference type="Pfam" id="PF02595">
    <property type="entry name" value="Gly_kinase"/>
    <property type="match status" value="1"/>
</dbReference>
<dbReference type="PANTHER" id="PTHR21599">
    <property type="entry name" value="GLYCERATE KINASE"/>
    <property type="match status" value="1"/>
</dbReference>
<comment type="similarity">
    <text evidence="1">Belongs to the glycerate kinase type-1 family.</text>
</comment>
<organism evidence="4 5">
    <name type="scientific">Podospora didyma</name>
    <dbReference type="NCBI Taxonomy" id="330526"/>
    <lineage>
        <taxon>Eukaryota</taxon>
        <taxon>Fungi</taxon>
        <taxon>Dikarya</taxon>
        <taxon>Ascomycota</taxon>
        <taxon>Pezizomycotina</taxon>
        <taxon>Sordariomycetes</taxon>
        <taxon>Sordariomycetidae</taxon>
        <taxon>Sordariales</taxon>
        <taxon>Podosporaceae</taxon>
        <taxon>Podospora</taxon>
    </lineage>
</organism>
<dbReference type="Gene3D" id="3.40.50.10350">
    <property type="entry name" value="Glycerate kinase, domain 1"/>
    <property type="match status" value="1"/>
</dbReference>
<accession>A0AAE0NY89</accession>
<keyword evidence="5" id="KW-1185">Reference proteome</keyword>
<dbReference type="EMBL" id="JAULSW010000002">
    <property type="protein sequence ID" value="KAK3390018.1"/>
    <property type="molecule type" value="Genomic_DNA"/>
</dbReference>
<dbReference type="NCBIfam" id="TIGR00045">
    <property type="entry name" value="glycerate kinase"/>
    <property type="match status" value="1"/>
</dbReference>
<dbReference type="AlphaFoldDB" id="A0AAE0NY89"/>
<dbReference type="InterPro" id="IPR036129">
    <property type="entry name" value="Glycerate_kinase_sf"/>
</dbReference>
<dbReference type="Proteomes" id="UP001285441">
    <property type="component" value="Unassembled WGS sequence"/>
</dbReference>
<reference evidence="4" key="1">
    <citation type="journal article" date="2023" name="Mol. Phylogenet. Evol.">
        <title>Genome-scale phylogeny and comparative genomics of the fungal order Sordariales.</title>
        <authorList>
            <person name="Hensen N."/>
            <person name="Bonometti L."/>
            <person name="Westerberg I."/>
            <person name="Brannstrom I.O."/>
            <person name="Guillou S."/>
            <person name="Cros-Aarteil S."/>
            <person name="Calhoun S."/>
            <person name="Haridas S."/>
            <person name="Kuo A."/>
            <person name="Mondo S."/>
            <person name="Pangilinan J."/>
            <person name="Riley R."/>
            <person name="LaButti K."/>
            <person name="Andreopoulos B."/>
            <person name="Lipzen A."/>
            <person name="Chen C."/>
            <person name="Yan M."/>
            <person name="Daum C."/>
            <person name="Ng V."/>
            <person name="Clum A."/>
            <person name="Steindorff A."/>
            <person name="Ohm R.A."/>
            <person name="Martin F."/>
            <person name="Silar P."/>
            <person name="Natvig D.O."/>
            <person name="Lalanne C."/>
            <person name="Gautier V."/>
            <person name="Ament-Velasquez S.L."/>
            <person name="Kruys A."/>
            <person name="Hutchinson M.I."/>
            <person name="Powell A.J."/>
            <person name="Barry K."/>
            <person name="Miller A.N."/>
            <person name="Grigoriev I.V."/>
            <person name="Debuchy R."/>
            <person name="Gladieux P."/>
            <person name="Hiltunen Thoren M."/>
            <person name="Johannesson H."/>
        </authorList>
    </citation>
    <scope>NUCLEOTIDE SEQUENCE</scope>
    <source>
        <strain evidence="4">CBS 232.78</strain>
    </source>
</reference>
<dbReference type="SUPFAM" id="SSF110738">
    <property type="entry name" value="Glycerate kinase I"/>
    <property type="match status" value="1"/>
</dbReference>
<dbReference type="GO" id="GO:0008887">
    <property type="term" value="F:glycerate kinase activity"/>
    <property type="evidence" value="ECO:0007669"/>
    <property type="project" value="InterPro"/>
</dbReference>
<dbReference type="InterPro" id="IPR004381">
    <property type="entry name" value="Glycerate_kinase"/>
</dbReference>
<comment type="caution">
    <text evidence="4">The sequence shown here is derived from an EMBL/GenBank/DDBJ whole genome shotgun (WGS) entry which is preliminary data.</text>
</comment>
<name>A0AAE0NY89_9PEZI</name>
<sequence>MSTVLDLPFKTLRPRILVAPSGFKECADPAQVADWIEKGLRRVMPHHSTEIQTWPLQDGGEGFLDAMVRKWNGSVLETRVFGPMGEEIEGRIGLVDDGATAVIETAQVAGLRLIPPAERCPTLTTSAGVGMLIRKALEETLVTKIIIGCGDTGTVDGGIGLLRLLGGEFWSGGKELKTHLISADLEHIDRIDLSRVHWKLRSKLVILDVVCNIHNVLCGLDGMVRIYGPQKGVKPEDIEPLSSAVDKFAAVAKRCTGMDVGNMPGSGASGGMGAALLLLGARMTDRRAAFHWYFDFDSIMAQRWDLVITGEGRLDKQSLRGKAISEMAMAAKERGIPVICLAGSVERSNNYTDAGIGVTFPILDRPMSTTQAIKRAPYLVMDTAERVARSVLVGWEMARLMDRA</sequence>
<evidence type="ECO:0000256" key="1">
    <source>
        <dbReference type="ARBA" id="ARBA00006284"/>
    </source>
</evidence>
<keyword evidence="2" id="KW-0808">Transferase</keyword>
<dbReference type="GO" id="GO:0031388">
    <property type="term" value="P:organic acid phosphorylation"/>
    <property type="evidence" value="ECO:0007669"/>
    <property type="project" value="InterPro"/>
</dbReference>
<reference evidence="4" key="2">
    <citation type="submission" date="2023-06" db="EMBL/GenBank/DDBJ databases">
        <authorList>
            <consortium name="Lawrence Berkeley National Laboratory"/>
            <person name="Haridas S."/>
            <person name="Hensen N."/>
            <person name="Bonometti L."/>
            <person name="Westerberg I."/>
            <person name="Brannstrom I.O."/>
            <person name="Guillou S."/>
            <person name="Cros-Aarteil S."/>
            <person name="Calhoun S."/>
            <person name="Kuo A."/>
            <person name="Mondo S."/>
            <person name="Pangilinan J."/>
            <person name="Riley R."/>
            <person name="LaButti K."/>
            <person name="Andreopoulos B."/>
            <person name="Lipzen A."/>
            <person name="Chen C."/>
            <person name="Yanf M."/>
            <person name="Daum C."/>
            <person name="Ng V."/>
            <person name="Clum A."/>
            <person name="Steindorff A."/>
            <person name="Ohm R."/>
            <person name="Martin F."/>
            <person name="Silar P."/>
            <person name="Natvig D."/>
            <person name="Lalanne C."/>
            <person name="Gautier V."/>
            <person name="Ament-velasquez S.L."/>
            <person name="Kruys A."/>
            <person name="Hutchinson M.I."/>
            <person name="Powell A.J."/>
            <person name="Barry K."/>
            <person name="Miller A.N."/>
            <person name="Grigoriev I.V."/>
            <person name="Debuchy R."/>
            <person name="Gladieux P."/>
            <person name="Thoren M.H."/>
            <person name="Johannesson H."/>
        </authorList>
    </citation>
    <scope>NUCLEOTIDE SEQUENCE</scope>
    <source>
        <strain evidence="4">CBS 232.78</strain>
    </source>
</reference>
<gene>
    <name evidence="4" type="ORF">B0H63DRAFT_492671</name>
</gene>
<dbReference type="PIRSF" id="PIRSF006078">
    <property type="entry name" value="GlxK"/>
    <property type="match status" value="1"/>
</dbReference>
<dbReference type="InterPro" id="IPR018193">
    <property type="entry name" value="Glyc_kinase_flavodox-like_fold"/>
</dbReference>
<dbReference type="InterPro" id="IPR018197">
    <property type="entry name" value="Glycerate_kinase_RE-like"/>
</dbReference>
<dbReference type="Gene3D" id="3.90.1510.10">
    <property type="entry name" value="Glycerate kinase, domain 2"/>
    <property type="match status" value="1"/>
</dbReference>
<evidence type="ECO:0000256" key="2">
    <source>
        <dbReference type="ARBA" id="ARBA00022679"/>
    </source>
</evidence>
<protein>
    <submittedName>
        <fullName evidence="4">Glycerate kinase</fullName>
    </submittedName>
</protein>
<evidence type="ECO:0000256" key="3">
    <source>
        <dbReference type="ARBA" id="ARBA00022777"/>
    </source>
</evidence>
<evidence type="ECO:0000313" key="5">
    <source>
        <dbReference type="Proteomes" id="UP001285441"/>
    </source>
</evidence>
<keyword evidence="3 4" id="KW-0418">Kinase</keyword>
<dbReference type="PANTHER" id="PTHR21599:SF0">
    <property type="entry name" value="GLYCERATE KINASE"/>
    <property type="match status" value="1"/>
</dbReference>
<proteinExistence type="inferred from homology"/>